<accession>A0A3P8CDR5</accession>
<feature type="domain" description="JmjC" evidence="7">
    <location>
        <begin position="1"/>
        <end position="122"/>
    </location>
</feature>
<evidence type="ECO:0000313" key="9">
    <source>
        <dbReference type="Proteomes" id="UP000050761"/>
    </source>
</evidence>
<evidence type="ECO:0000256" key="1">
    <source>
        <dbReference type="ARBA" id="ARBA00001954"/>
    </source>
</evidence>
<protein>
    <submittedName>
        <fullName evidence="10">JmjC domain-containing protein</fullName>
    </submittedName>
</protein>
<reference evidence="8 9" key="1">
    <citation type="submission" date="2018-11" db="EMBL/GenBank/DDBJ databases">
        <authorList>
            <consortium name="Pathogen Informatics"/>
        </authorList>
    </citation>
    <scope>NUCLEOTIDE SEQUENCE [LARGE SCALE GENOMIC DNA]</scope>
</reference>
<organism evidence="9 10">
    <name type="scientific">Heligmosomoides polygyrus</name>
    <name type="common">Parasitic roundworm</name>
    <dbReference type="NCBI Taxonomy" id="6339"/>
    <lineage>
        <taxon>Eukaryota</taxon>
        <taxon>Metazoa</taxon>
        <taxon>Ecdysozoa</taxon>
        <taxon>Nematoda</taxon>
        <taxon>Chromadorea</taxon>
        <taxon>Rhabditida</taxon>
        <taxon>Rhabditina</taxon>
        <taxon>Rhabditomorpha</taxon>
        <taxon>Strongyloidea</taxon>
        <taxon>Heligmosomidae</taxon>
        <taxon>Heligmosomoides</taxon>
    </lineage>
</organism>
<dbReference type="InterPro" id="IPR014710">
    <property type="entry name" value="RmlC-like_jellyroll"/>
</dbReference>
<keyword evidence="5" id="KW-0408">Iron</keyword>
<dbReference type="SUPFAM" id="SSF51197">
    <property type="entry name" value="Clavaminate synthase-like"/>
    <property type="match status" value="1"/>
</dbReference>
<reference evidence="10" key="2">
    <citation type="submission" date="2019-09" db="UniProtKB">
        <authorList>
            <consortium name="WormBaseParasite"/>
        </authorList>
    </citation>
    <scope>IDENTIFICATION</scope>
</reference>
<dbReference type="EMBL" id="UZAH01031998">
    <property type="protein sequence ID" value="VDP19018.1"/>
    <property type="molecule type" value="Genomic_DNA"/>
</dbReference>
<keyword evidence="9" id="KW-1185">Reference proteome</keyword>
<evidence type="ECO:0000256" key="6">
    <source>
        <dbReference type="ARBA" id="ARBA00023242"/>
    </source>
</evidence>
<dbReference type="GO" id="GO:0005634">
    <property type="term" value="C:nucleus"/>
    <property type="evidence" value="ECO:0007669"/>
    <property type="project" value="UniProtKB-SubCell"/>
</dbReference>
<evidence type="ECO:0000259" key="7">
    <source>
        <dbReference type="PROSITE" id="PS51184"/>
    </source>
</evidence>
<evidence type="ECO:0000256" key="5">
    <source>
        <dbReference type="ARBA" id="ARBA00023004"/>
    </source>
</evidence>
<evidence type="ECO:0000256" key="3">
    <source>
        <dbReference type="ARBA" id="ARBA00022723"/>
    </source>
</evidence>
<evidence type="ECO:0000256" key="4">
    <source>
        <dbReference type="ARBA" id="ARBA00023002"/>
    </source>
</evidence>
<gene>
    <name evidence="8" type="ORF">HPBE_LOCUS20255</name>
</gene>
<accession>A0A183GDE1</accession>
<keyword evidence="4" id="KW-0560">Oxidoreductase</keyword>
<keyword evidence="6" id="KW-0539">Nucleus</keyword>
<keyword evidence="3" id="KW-0479">Metal-binding</keyword>
<evidence type="ECO:0000256" key="2">
    <source>
        <dbReference type="ARBA" id="ARBA00004123"/>
    </source>
</evidence>
<dbReference type="PANTHER" id="PTHR12461">
    <property type="entry name" value="HYPOXIA-INDUCIBLE FACTOR 1 ALPHA INHIBITOR-RELATED"/>
    <property type="match status" value="1"/>
</dbReference>
<dbReference type="GO" id="GO:0016491">
    <property type="term" value="F:oxidoreductase activity"/>
    <property type="evidence" value="ECO:0007669"/>
    <property type="project" value="UniProtKB-KW"/>
</dbReference>
<dbReference type="AlphaFoldDB" id="A0A183GDE1"/>
<comment type="cofactor">
    <cofactor evidence="1">
        <name>Fe(2+)</name>
        <dbReference type="ChEBI" id="CHEBI:29033"/>
    </cofactor>
</comment>
<dbReference type="Proteomes" id="UP000050761">
    <property type="component" value="Unassembled WGS sequence"/>
</dbReference>
<dbReference type="PANTHER" id="PTHR12461:SF106">
    <property type="entry name" value="BIFUNCTIONAL PEPTIDASE AND ARGINYL-HYDROXYLASE JMJD5"/>
    <property type="match status" value="1"/>
</dbReference>
<evidence type="ECO:0000313" key="10">
    <source>
        <dbReference type="WBParaSite" id="HPBE_0002025601-mRNA-1"/>
    </source>
</evidence>
<dbReference type="InterPro" id="IPR041667">
    <property type="entry name" value="Cupin_8"/>
</dbReference>
<dbReference type="WBParaSite" id="HPBE_0002025601-mRNA-1">
    <property type="protein sequence ID" value="HPBE_0002025601-mRNA-1"/>
    <property type="gene ID" value="HPBE_0002025601"/>
</dbReference>
<dbReference type="GO" id="GO:0046872">
    <property type="term" value="F:metal ion binding"/>
    <property type="evidence" value="ECO:0007669"/>
    <property type="project" value="UniProtKB-KW"/>
</dbReference>
<dbReference type="PROSITE" id="PS51184">
    <property type="entry name" value="JMJC"/>
    <property type="match status" value="1"/>
</dbReference>
<sequence>MSADGRVVIDLLTLKRGSPLDKELSREEIKLAERMEGPLYLAQHRLFEQVPQLCDNFSLPLYCDHCEVDALNPDLVKYPQFAQVRCWDGVVEGGDVLFIPKGWWHLVASLSSSISISFWFDK</sequence>
<comment type="subcellular location">
    <subcellularLocation>
        <location evidence="2">Nucleus</location>
    </subcellularLocation>
</comment>
<name>A0A183GDE1_HELPZ</name>
<proteinExistence type="predicted"/>
<dbReference type="OrthoDB" id="47172at2759"/>
<dbReference type="InterPro" id="IPR003347">
    <property type="entry name" value="JmjC_dom"/>
</dbReference>
<evidence type="ECO:0000313" key="8">
    <source>
        <dbReference type="EMBL" id="VDP19018.1"/>
    </source>
</evidence>
<dbReference type="Pfam" id="PF13621">
    <property type="entry name" value="Cupin_8"/>
    <property type="match status" value="1"/>
</dbReference>
<dbReference type="Gene3D" id="2.60.120.10">
    <property type="entry name" value="Jelly Rolls"/>
    <property type="match status" value="1"/>
</dbReference>